<dbReference type="InterPro" id="IPR038595">
    <property type="entry name" value="LOR_sf"/>
</dbReference>
<proteinExistence type="inferred from homology"/>
<dbReference type="InterPro" id="IPR025659">
    <property type="entry name" value="Tubby-like_C"/>
</dbReference>
<dbReference type="EMBL" id="JARYMX010000006">
    <property type="protein sequence ID" value="KAJ9544760.1"/>
    <property type="molecule type" value="Genomic_DNA"/>
</dbReference>
<dbReference type="Gene3D" id="2.40.160.200">
    <property type="entry name" value="LURP1-related"/>
    <property type="match status" value="1"/>
</dbReference>
<comment type="caution">
    <text evidence="2">The sequence shown here is derived from an EMBL/GenBank/DDBJ whole genome shotgun (WGS) entry which is preliminary data.</text>
</comment>
<evidence type="ECO:0008006" key="4">
    <source>
        <dbReference type="Google" id="ProtNLM"/>
    </source>
</evidence>
<comment type="similarity">
    <text evidence="1">Belongs to the LOR family.</text>
</comment>
<keyword evidence="3" id="KW-1185">Reference proteome</keyword>
<reference evidence="2" key="1">
    <citation type="submission" date="2023-03" db="EMBL/GenBank/DDBJ databases">
        <title>Chromosome-scale reference genome and RAD-based genetic map of yellow starthistle (Centaurea solstitialis) reveal putative structural variation and QTLs associated with invader traits.</title>
        <authorList>
            <person name="Reatini B."/>
            <person name="Cang F.A."/>
            <person name="Jiang Q."/>
            <person name="Mckibben M.T.W."/>
            <person name="Barker M.S."/>
            <person name="Rieseberg L.H."/>
            <person name="Dlugosch K.M."/>
        </authorList>
    </citation>
    <scope>NUCLEOTIDE SEQUENCE</scope>
    <source>
        <strain evidence="2">CAN-66</strain>
        <tissue evidence="2">Leaf</tissue>
    </source>
</reference>
<accession>A0AA38WAD2</accession>
<dbReference type="Pfam" id="PF04525">
    <property type="entry name" value="LOR"/>
    <property type="match status" value="1"/>
</dbReference>
<gene>
    <name evidence="2" type="ORF">OSB04_024467</name>
</gene>
<dbReference type="InterPro" id="IPR007612">
    <property type="entry name" value="LOR"/>
</dbReference>
<dbReference type="PANTHER" id="PTHR31087:SF22">
    <property type="entry name" value="PROTEIN LURP-ONE-RELATED 8"/>
    <property type="match status" value="1"/>
</dbReference>
<dbReference type="Proteomes" id="UP001172457">
    <property type="component" value="Chromosome 6"/>
</dbReference>
<name>A0AA38WAD2_9ASTR</name>
<sequence length="461" mass="51980">MTKVYPKAVVPPPLSADRHRFSTDSDTNATVLTVWKKSLLFSCDGFTVFDTKGNLVFRVDNYANANKAEVVLMDASGRSLLTIRRKRLSLADSWLVYDGETAVNPCFSVTKNVNFLNSKSLARVSSAKKSNKNATYEIEGSYTQRSCVVYDDKKRCMAEIKRKEAVGGVGFGGDVFRLVVQPGMDSSVSMALIVILDQMFGGSSRRCVLLSSKGLVVADFAPLVAKVRARVLNWKAKFLSFGGRLQLIKSLLESLQLYWMMVFLLPVRVAWEEVCRPKESGGLGIKRLPIWNKALLTSHIWDILRHKKSIWVSWIYSRRLHNNHFWVVPVSNNSSWVWRKLLELREHVRPNFFCSVGEGLNINAWEDKWLLGGTFSSRLPYRLFSTTGFTKHSTVLEVNDKELISSFGHGHALHQYTQSVKKGLEISLFREEVQIPSCISTFNTTASAESSYALYSHPVTA</sequence>
<evidence type="ECO:0000313" key="3">
    <source>
        <dbReference type="Proteomes" id="UP001172457"/>
    </source>
</evidence>
<evidence type="ECO:0000256" key="1">
    <source>
        <dbReference type="ARBA" id="ARBA00005437"/>
    </source>
</evidence>
<organism evidence="2 3">
    <name type="scientific">Centaurea solstitialis</name>
    <name type="common">yellow star-thistle</name>
    <dbReference type="NCBI Taxonomy" id="347529"/>
    <lineage>
        <taxon>Eukaryota</taxon>
        <taxon>Viridiplantae</taxon>
        <taxon>Streptophyta</taxon>
        <taxon>Embryophyta</taxon>
        <taxon>Tracheophyta</taxon>
        <taxon>Spermatophyta</taxon>
        <taxon>Magnoliopsida</taxon>
        <taxon>eudicotyledons</taxon>
        <taxon>Gunneridae</taxon>
        <taxon>Pentapetalae</taxon>
        <taxon>asterids</taxon>
        <taxon>campanulids</taxon>
        <taxon>Asterales</taxon>
        <taxon>Asteraceae</taxon>
        <taxon>Carduoideae</taxon>
        <taxon>Cardueae</taxon>
        <taxon>Centaureinae</taxon>
        <taxon>Centaurea</taxon>
    </lineage>
</organism>
<dbReference type="SUPFAM" id="SSF54518">
    <property type="entry name" value="Tubby C-terminal domain-like"/>
    <property type="match status" value="1"/>
</dbReference>
<evidence type="ECO:0000313" key="2">
    <source>
        <dbReference type="EMBL" id="KAJ9544760.1"/>
    </source>
</evidence>
<protein>
    <recommendedName>
        <fullName evidence="4">Protein LURP-one-related 8</fullName>
    </recommendedName>
</protein>
<dbReference type="AlphaFoldDB" id="A0AA38WAD2"/>
<dbReference type="PANTHER" id="PTHR31087">
    <property type="match status" value="1"/>
</dbReference>